<dbReference type="GO" id="GO:0007018">
    <property type="term" value="P:microtubule-based movement"/>
    <property type="evidence" value="ECO:0007669"/>
    <property type="project" value="TreeGrafter"/>
</dbReference>
<evidence type="ECO:0000256" key="4">
    <source>
        <dbReference type="ARBA" id="ARBA00022701"/>
    </source>
</evidence>
<dbReference type="GO" id="GO:0005524">
    <property type="term" value="F:ATP binding"/>
    <property type="evidence" value="ECO:0007669"/>
    <property type="project" value="UniProtKB-KW"/>
</dbReference>
<dbReference type="AlphaFoldDB" id="A0A919TTQ2"/>
<keyword evidence="3" id="KW-0963">Cytoplasm</keyword>
<dbReference type="InterPro" id="IPR027417">
    <property type="entry name" value="P-loop_NTPase"/>
</dbReference>
<organism evidence="11 12">
    <name type="scientific">Paractinoplanes tereljensis</name>
    <dbReference type="NCBI Taxonomy" id="571912"/>
    <lineage>
        <taxon>Bacteria</taxon>
        <taxon>Bacillati</taxon>
        <taxon>Actinomycetota</taxon>
        <taxon>Actinomycetes</taxon>
        <taxon>Micromonosporales</taxon>
        <taxon>Micromonosporaceae</taxon>
        <taxon>Paractinoplanes</taxon>
    </lineage>
</organism>
<dbReference type="Pfam" id="PF13424">
    <property type="entry name" value="TPR_12"/>
    <property type="match status" value="4"/>
</dbReference>
<keyword evidence="6" id="KW-0802">TPR repeat</keyword>
<evidence type="ECO:0000256" key="9">
    <source>
        <dbReference type="ARBA" id="ARBA00023212"/>
    </source>
</evidence>
<proteinExistence type="inferred from homology"/>
<dbReference type="NCBIfam" id="NF040586">
    <property type="entry name" value="FxSxx_TPR"/>
    <property type="match status" value="1"/>
</dbReference>
<dbReference type="Pfam" id="PF00931">
    <property type="entry name" value="NB-ARC"/>
    <property type="match status" value="1"/>
</dbReference>
<evidence type="ECO:0000256" key="2">
    <source>
        <dbReference type="ARBA" id="ARBA00009622"/>
    </source>
</evidence>
<keyword evidence="11" id="KW-0547">Nucleotide-binding</keyword>
<gene>
    <name evidence="11" type="ORF">Ate02nite_29720</name>
</gene>
<keyword evidence="7" id="KW-0175">Coiled coil</keyword>
<evidence type="ECO:0000256" key="1">
    <source>
        <dbReference type="ARBA" id="ARBA00004245"/>
    </source>
</evidence>
<evidence type="ECO:0000256" key="5">
    <source>
        <dbReference type="ARBA" id="ARBA00022737"/>
    </source>
</evidence>
<dbReference type="InterPro" id="IPR002151">
    <property type="entry name" value="Kinesin_light"/>
</dbReference>
<keyword evidence="5" id="KW-0677">Repeat</keyword>
<dbReference type="PANTHER" id="PTHR45783:SF3">
    <property type="entry name" value="KINESIN LIGHT CHAIN"/>
    <property type="match status" value="1"/>
</dbReference>
<dbReference type="GO" id="GO:0005737">
    <property type="term" value="C:cytoplasm"/>
    <property type="evidence" value="ECO:0007669"/>
    <property type="project" value="TreeGrafter"/>
</dbReference>
<dbReference type="InterPro" id="IPR011990">
    <property type="entry name" value="TPR-like_helical_dom_sf"/>
</dbReference>
<reference evidence="11" key="1">
    <citation type="submission" date="2021-01" db="EMBL/GenBank/DDBJ databases">
        <title>Whole genome shotgun sequence of Actinoplanes tereljensis NBRC 105297.</title>
        <authorList>
            <person name="Komaki H."/>
            <person name="Tamura T."/>
        </authorList>
    </citation>
    <scope>NUCLEOTIDE SEQUENCE</scope>
    <source>
        <strain evidence="11">NBRC 105297</strain>
    </source>
</reference>
<dbReference type="Pfam" id="PF13374">
    <property type="entry name" value="TPR_10"/>
    <property type="match status" value="2"/>
</dbReference>
<protein>
    <submittedName>
        <fullName evidence="11">ATP-binding protein</fullName>
    </submittedName>
</protein>
<dbReference type="GO" id="GO:0005874">
    <property type="term" value="C:microtubule"/>
    <property type="evidence" value="ECO:0007669"/>
    <property type="project" value="UniProtKB-KW"/>
</dbReference>
<keyword evidence="12" id="KW-1185">Reference proteome</keyword>
<evidence type="ECO:0000313" key="12">
    <source>
        <dbReference type="Proteomes" id="UP000623608"/>
    </source>
</evidence>
<evidence type="ECO:0000256" key="6">
    <source>
        <dbReference type="ARBA" id="ARBA00022803"/>
    </source>
</evidence>
<dbReference type="GO" id="GO:0019894">
    <property type="term" value="F:kinesin binding"/>
    <property type="evidence" value="ECO:0007669"/>
    <property type="project" value="TreeGrafter"/>
</dbReference>
<dbReference type="Gene3D" id="1.25.40.10">
    <property type="entry name" value="Tetratricopeptide repeat domain"/>
    <property type="match status" value="3"/>
</dbReference>
<dbReference type="SMART" id="SM00028">
    <property type="entry name" value="TPR"/>
    <property type="match status" value="7"/>
</dbReference>
<keyword evidence="11" id="KW-0067">ATP-binding</keyword>
<sequence length="868" mass="91575">MAGAGPAMSAPSGDPVAAAAGARSAAARDNAGIVQTGDRARAVQGQLVPLGQPADVSVPVPALVGLPKLPVKSFVGRDEELAKLGQLIAAGAGVVAQSQAVHGLGGVGKTELALQYAHTHRREYPLVWWVNADGPEAIESGLAELAYRLHPDARIVAQEPEAAGWAVGWLQAHPGWLLVLDNVERREDVDGLLAELADGHVLITTRRDVGWEQITDGCLRVEVLTPEAAVALLVRLSGQDDEATAAVLAGELGCLPLALQQAGAYLRQTRTPMGRYLRRLRADPGGLLGSVAAGDSARRAVAQVWSVTLEQIGGQSTVAVRLLRVLSCLAPDPVPRDVLAGLDLDPPVVDEGLGVLASYNMITLSEATATVHRLVQAVVADHVHHTTADSPDEPEATADRDDILSATIRALGAAIPQGDAGKQPATWPRWAALAPHIAAVELVCPEDVSGVDLALLLNECAIFEQSQGRYRNAFRQKRRALTILEAALGPDHPDVAITLDNLAGSLQYLGRPAEAEPLQRRALIITETALGPDHPSVSITLDNLAGSLRALGRAAEAEPLQRRALTIIEAALDPDHASVAIRLNNLALSLQYLGRPAEAEPLQRRALTIIEAALGPDHPSVAITLDNLGLSLRALGRAAEAEPLQRRALTVIEAALGADHPDVAITLDNLAGSLQYLGRPAEAEPLQRRALTIVEAALGPDHPSVAVRLNNLALSLQYLGRPAEAEPLQRRALTITEAALGADHPDVAITLDNLAISLQDLGRAAETEPLQRRALSITEAALGPDHPSVGIRLNNLAISLQYLGRPAEAEALQRRSLTITEAALGADHPDVAVRLNNLAGSLRALGRDAEAEPLQRRAREIRAALQIE</sequence>
<comment type="subcellular location">
    <subcellularLocation>
        <location evidence="1">Cytoplasm</location>
        <location evidence="1">Cytoskeleton</location>
    </subcellularLocation>
</comment>
<dbReference type="Proteomes" id="UP000623608">
    <property type="component" value="Unassembled WGS sequence"/>
</dbReference>
<dbReference type="InterPro" id="IPR019734">
    <property type="entry name" value="TPR_rpt"/>
</dbReference>
<evidence type="ECO:0000259" key="10">
    <source>
        <dbReference type="Pfam" id="PF00931"/>
    </source>
</evidence>
<dbReference type="GO" id="GO:0005871">
    <property type="term" value="C:kinesin complex"/>
    <property type="evidence" value="ECO:0007669"/>
    <property type="project" value="InterPro"/>
</dbReference>
<name>A0A919TTQ2_9ACTN</name>
<dbReference type="InterPro" id="IPR002182">
    <property type="entry name" value="NB-ARC"/>
</dbReference>
<dbReference type="PRINTS" id="PR00381">
    <property type="entry name" value="KINESINLIGHT"/>
</dbReference>
<comment type="caution">
    <text evidence="11">The sequence shown here is derived from an EMBL/GenBank/DDBJ whole genome shotgun (WGS) entry which is preliminary data.</text>
</comment>
<dbReference type="Gene3D" id="3.40.50.300">
    <property type="entry name" value="P-loop containing nucleotide triphosphate hydrolases"/>
    <property type="match status" value="1"/>
</dbReference>
<keyword evidence="4" id="KW-0493">Microtubule</keyword>
<evidence type="ECO:0000256" key="7">
    <source>
        <dbReference type="ARBA" id="ARBA00023054"/>
    </source>
</evidence>
<dbReference type="EMBL" id="BOMY01000021">
    <property type="protein sequence ID" value="GIF20242.1"/>
    <property type="molecule type" value="Genomic_DNA"/>
</dbReference>
<keyword evidence="9" id="KW-0206">Cytoskeleton</keyword>
<accession>A0A919TTQ2</accession>
<evidence type="ECO:0000256" key="3">
    <source>
        <dbReference type="ARBA" id="ARBA00022490"/>
    </source>
</evidence>
<evidence type="ECO:0000256" key="8">
    <source>
        <dbReference type="ARBA" id="ARBA00023175"/>
    </source>
</evidence>
<feature type="domain" description="NB-ARC" evidence="10">
    <location>
        <begin position="100"/>
        <end position="236"/>
    </location>
</feature>
<dbReference type="PANTHER" id="PTHR45783">
    <property type="entry name" value="KINESIN LIGHT CHAIN"/>
    <property type="match status" value="1"/>
</dbReference>
<keyword evidence="8" id="KW-0505">Motor protein</keyword>
<dbReference type="SUPFAM" id="SSF52540">
    <property type="entry name" value="P-loop containing nucleoside triphosphate hydrolases"/>
    <property type="match status" value="1"/>
</dbReference>
<comment type="similarity">
    <text evidence="2">Belongs to the kinesin light chain family.</text>
</comment>
<dbReference type="SUPFAM" id="SSF48452">
    <property type="entry name" value="TPR-like"/>
    <property type="match status" value="4"/>
</dbReference>
<evidence type="ECO:0000313" key="11">
    <source>
        <dbReference type="EMBL" id="GIF20242.1"/>
    </source>
</evidence>
<dbReference type="GO" id="GO:0043531">
    <property type="term" value="F:ADP binding"/>
    <property type="evidence" value="ECO:0007669"/>
    <property type="project" value="InterPro"/>
</dbReference>